<evidence type="ECO:0000313" key="7">
    <source>
        <dbReference type="Proteomes" id="UP000474957"/>
    </source>
</evidence>
<keyword evidence="5" id="KW-0046">Antibiotic resistance</keyword>
<dbReference type="PANTHER" id="PTHR11104">
    <property type="entry name" value="AMINOGLYCOSIDE N3-ACETYLTRANSFERASE"/>
    <property type="match status" value="1"/>
</dbReference>
<keyword evidence="7" id="KW-1185">Reference proteome</keyword>
<evidence type="ECO:0000256" key="4">
    <source>
        <dbReference type="ARBA" id="ARBA00023315"/>
    </source>
</evidence>
<protein>
    <recommendedName>
        <fullName evidence="2 5">Aminoglycoside N(3)-acetyltransferase</fullName>
        <ecNumber evidence="5">2.3.1.-</ecNumber>
    </recommendedName>
</protein>
<sequence length="264" mass="28726">MHGAGAETSIRELTAQLRALGVTPGDTLLVHASFRAVRPVARGPDGVIDALLTALGEDGTLLMPSWTGDDDVPFDAATTPAAQDLGVIADRFWRRIGVLRARHPMAFAAHGPAAIRLLRDRLVLPPHQMASPVGRLLQAEGKVLLLGVDHDANTLLHLAEWIAGVPYGVPHHVTLRDAAGQPMRRTYREPDHCCQLFRQAGNWLRAQGLQGNGRVGRAEARLFRAADLIEVALPRLRRDPFVFVHRADCAECQAARDSVARMQG</sequence>
<name>A0A6L5Z6R4_9RHOB</name>
<accession>A0A6L5Z6R4</accession>
<dbReference type="RefSeq" id="WP_154449738.1">
    <property type="nucleotide sequence ID" value="NZ_WIND01000073.1"/>
</dbReference>
<evidence type="ECO:0000313" key="6">
    <source>
        <dbReference type="EMBL" id="MSU92243.1"/>
    </source>
</evidence>
<comment type="catalytic activity">
    <reaction evidence="5">
        <text>a 2-deoxystreptamine antibiotic + acetyl-CoA = an N(3)-acetyl-2-deoxystreptamine antibiotic + CoA + H(+)</text>
        <dbReference type="Rhea" id="RHEA:12665"/>
        <dbReference type="ChEBI" id="CHEBI:15378"/>
        <dbReference type="ChEBI" id="CHEBI:57287"/>
        <dbReference type="ChEBI" id="CHEBI:57288"/>
        <dbReference type="ChEBI" id="CHEBI:57921"/>
        <dbReference type="ChEBI" id="CHEBI:77452"/>
        <dbReference type="EC" id="2.3.1.81"/>
    </reaction>
</comment>
<dbReference type="Proteomes" id="UP000474957">
    <property type="component" value="Unassembled WGS sequence"/>
</dbReference>
<dbReference type="InterPro" id="IPR028345">
    <property type="entry name" value="Antibiotic_NAT-like"/>
</dbReference>
<evidence type="ECO:0000256" key="2">
    <source>
        <dbReference type="ARBA" id="ARBA00012882"/>
    </source>
</evidence>
<evidence type="ECO:0000256" key="3">
    <source>
        <dbReference type="ARBA" id="ARBA00022679"/>
    </source>
</evidence>
<dbReference type="GO" id="GO:0046353">
    <property type="term" value="F:aminoglycoside 3-N-acetyltransferase activity"/>
    <property type="evidence" value="ECO:0007669"/>
    <property type="project" value="UniProtKB-EC"/>
</dbReference>
<dbReference type="EMBL" id="WIND01000073">
    <property type="protein sequence ID" value="MSU92243.1"/>
    <property type="molecule type" value="Genomic_DNA"/>
</dbReference>
<dbReference type="GO" id="GO:0046677">
    <property type="term" value="P:response to antibiotic"/>
    <property type="evidence" value="ECO:0007669"/>
    <property type="project" value="UniProtKB-KW"/>
</dbReference>
<comment type="similarity">
    <text evidence="1 5">Belongs to the antibiotic N-acetyltransferase family.</text>
</comment>
<dbReference type="InterPro" id="IPR003679">
    <property type="entry name" value="Amioglycoside_AcTrfase"/>
</dbReference>
<gene>
    <name evidence="6" type="ORF">GE300_22190</name>
</gene>
<dbReference type="EC" id="2.3.1.-" evidence="5"/>
<dbReference type="SUPFAM" id="SSF110710">
    <property type="entry name" value="TTHA0583/YokD-like"/>
    <property type="match status" value="1"/>
</dbReference>
<keyword evidence="4 5" id="KW-0012">Acyltransferase</keyword>
<organism evidence="6 7">
    <name type="scientific">Halovulum marinum</name>
    <dbReference type="NCBI Taxonomy" id="2662447"/>
    <lineage>
        <taxon>Bacteria</taxon>
        <taxon>Pseudomonadati</taxon>
        <taxon>Pseudomonadota</taxon>
        <taxon>Alphaproteobacteria</taxon>
        <taxon>Rhodobacterales</taxon>
        <taxon>Paracoccaceae</taxon>
        <taxon>Halovulum</taxon>
    </lineage>
</organism>
<evidence type="ECO:0000256" key="5">
    <source>
        <dbReference type="RuleBase" id="RU365031"/>
    </source>
</evidence>
<dbReference type="Pfam" id="PF02522">
    <property type="entry name" value="Antibiotic_NAT"/>
    <property type="match status" value="1"/>
</dbReference>
<dbReference type="PANTHER" id="PTHR11104:SF0">
    <property type="entry name" value="SPBETA PROPHAGE-DERIVED AMINOGLYCOSIDE N(3')-ACETYLTRANSFERASE-LIKE PROTEIN YOKD"/>
    <property type="match status" value="1"/>
</dbReference>
<comment type="caution">
    <text evidence="6">The sequence shown here is derived from an EMBL/GenBank/DDBJ whole genome shotgun (WGS) entry which is preliminary data.</text>
</comment>
<dbReference type="AlphaFoldDB" id="A0A6L5Z6R4"/>
<reference evidence="6 7" key="1">
    <citation type="submission" date="2019-10" db="EMBL/GenBank/DDBJ databases">
        <title>Cognatihalovulum marinum gen. nov. sp. nov., a new member of the family Rhodobacteraceae isolated from deep seawater of the Northwest Indian Ocean.</title>
        <authorList>
            <person name="Ruan C."/>
            <person name="Wang J."/>
            <person name="Zheng X."/>
            <person name="Song L."/>
            <person name="Zhu Y."/>
            <person name="Huang Y."/>
            <person name="Lu Z."/>
            <person name="Du W."/>
            <person name="Huang L."/>
            <person name="Dai X."/>
        </authorList>
    </citation>
    <scope>NUCLEOTIDE SEQUENCE [LARGE SCALE GENOMIC DNA]</scope>
    <source>
        <strain evidence="6 7">2CG4</strain>
    </source>
</reference>
<proteinExistence type="inferred from homology"/>
<keyword evidence="3 5" id="KW-0808">Transferase</keyword>
<evidence type="ECO:0000256" key="1">
    <source>
        <dbReference type="ARBA" id="ARBA00006383"/>
    </source>
</evidence>